<dbReference type="RefSeq" id="WP_170195300.1">
    <property type="nucleotide sequence ID" value="NZ_JABBNB010000017.1"/>
</dbReference>
<evidence type="ECO:0000313" key="1">
    <source>
        <dbReference type="EMBL" id="NMO02790.1"/>
    </source>
</evidence>
<proteinExistence type="predicted"/>
<organism evidence="1 2">
    <name type="scientific">Gordonia asplenii</name>
    <dbReference type="NCBI Taxonomy" id="2725283"/>
    <lineage>
        <taxon>Bacteria</taxon>
        <taxon>Bacillati</taxon>
        <taxon>Actinomycetota</taxon>
        <taxon>Actinomycetes</taxon>
        <taxon>Mycobacteriales</taxon>
        <taxon>Gordoniaceae</taxon>
        <taxon>Gordonia</taxon>
    </lineage>
</organism>
<dbReference type="Proteomes" id="UP000550729">
    <property type="component" value="Unassembled WGS sequence"/>
</dbReference>
<evidence type="ECO:0000313" key="2">
    <source>
        <dbReference type="Proteomes" id="UP000550729"/>
    </source>
</evidence>
<dbReference type="AlphaFoldDB" id="A0A848KW31"/>
<sequence>MTKATPVCTHAKCAKKDNAEQIALDVIAARTSLSFHRVCEDERVGKVPDYRSTCATVAVEVKKLTSAAMEWHIDKLNQQFQGRGFHPMRSLQETWMLLMDTTEARESWDILRQSTGKPRKPRFDTMLPALEAALVQVEAEGANDFWRNSAVSAAVGYPVCGTKIPAPSLGQRPFGPGVLLNDAYGGVRSTDLDIDVSGFLNDWLSSERSSNARESLRAETGWRIAALVADSSGPAKDMLATIRDSEGAPSAPLKLPVEIDEVILIAWPARVILTYGHRDGWHREPLLNLTMSGSRVSQ</sequence>
<keyword evidence="2" id="KW-1185">Reference proteome</keyword>
<accession>A0A848KW31</accession>
<name>A0A848KW31_9ACTN</name>
<reference evidence="1 2" key="1">
    <citation type="submission" date="2020-04" db="EMBL/GenBank/DDBJ databases">
        <title>Gordonia sp. nov. TBRC 11910.</title>
        <authorList>
            <person name="Suriyachadkun C."/>
        </authorList>
    </citation>
    <scope>NUCLEOTIDE SEQUENCE [LARGE SCALE GENOMIC DNA]</scope>
    <source>
        <strain evidence="1 2">TBRC 11910</strain>
    </source>
</reference>
<protein>
    <submittedName>
        <fullName evidence="1">Uncharacterized protein</fullName>
    </submittedName>
</protein>
<comment type="caution">
    <text evidence="1">The sequence shown here is derived from an EMBL/GenBank/DDBJ whole genome shotgun (WGS) entry which is preliminary data.</text>
</comment>
<dbReference type="EMBL" id="JABBNB010000017">
    <property type="protein sequence ID" value="NMO02790.1"/>
    <property type="molecule type" value="Genomic_DNA"/>
</dbReference>
<gene>
    <name evidence="1" type="ORF">HH308_16380</name>
</gene>